<dbReference type="SMART" id="SM00586">
    <property type="entry name" value="ZnF_DBF"/>
    <property type="match status" value="1"/>
</dbReference>
<gene>
    <name evidence="8" type="ORF">EV702DRAFT_265752</name>
</gene>
<dbReference type="Pfam" id="PF08630">
    <property type="entry name" value="Dfp1_Him1_M"/>
    <property type="match status" value="1"/>
</dbReference>
<dbReference type="Gene3D" id="6.10.250.3410">
    <property type="entry name" value="DBF zinc finger"/>
    <property type="match status" value="1"/>
</dbReference>
<evidence type="ECO:0000313" key="8">
    <source>
        <dbReference type="EMBL" id="KAG1777551.1"/>
    </source>
</evidence>
<dbReference type="GO" id="GO:0031431">
    <property type="term" value="C:Dbf4-dependent protein kinase complex"/>
    <property type="evidence" value="ECO:0007669"/>
    <property type="project" value="TreeGrafter"/>
</dbReference>
<dbReference type="EMBL" id="JABBWD010000020">
    <property type="protein sequence ID" value="KAG1777551.1"/>
    <property type="molecule type" value="Genomic_DNA"/>
</dbReference>
<keyword evidence="2 4" id="KW-0863">Zinc-finger</keyword>
<dbReference type="Proteomes" id="UP000714275">
    <property type="component" value="Unassembled WGS sequence"/>
</dbReference>
<dbReference type="AlphaFoldDB" id="A0A9P6ZXD2"/>
<feature type="region of interest" description="Disordered" evidence="6">
    <location>
        <begin position="614"/>
        <end position="669"/>
    </location>
</feature>
<dbReference type="FunFam" id="6.10.250.3410:FF:000001">
    <property type="entry name" value="Protein DBF4 homolog A"/>
    <property type="match status" value="1"/>
</dbReference>
<feature type="region of interest" description="Disordered" evidence="6">
    <location>
        <begin position="94"/>
        <end position="131"/>
    </location>
</feature>
<reference evidence="8" key="1">
    <citation type="journal article" date="2020" name="New Phytol.">
        <title>Comparative genomics reveals dynamic genome evolution in host specialist ectomycorrhizal fungi.</title>
        <authorList>
            <person name="Lofgren L.A."/>
            <person name="Nguyen N.H."/>
            <person name="Vilgalys R."/>
            <person name="Ruytinx J."/>
            <person name="Liao H.L."/>
            <person name="Branco S."/>
            <person name="Kuo A."/>
            <person name="LaButti K."/>
            <person name="Lipzen A."/>
            <person name="Andreopoulos W."/>
            <person name="Pangilinan J."/>
            <person name="Riley R."/>
            <person name="Hundley H."/>
            <person name="Na H."/>
            <person name="Barry K."/>
            <person name="Grigoriev I.V."/>
            <person name="Stajich J.E."/>
            <person name="Kennedy P.G."/>
        </authorList>
    </citation>
    <scope>NUCLEOTIDE SEQUENCE</scope>
    <source>
        <strain evidence="8">DOB743</strain>
    </source>
</reference>
<evidence type="ECO:0000259" key="7">
    <source>
        <dbReference type="PROSITE" id="PS51265"/>
    </source>
</evidence>
<evidence type="ECO:0000256" key="3">
    <source>
        <dbReference type="ARBA" id="ARBA00022833"/>
    </source>
</evidence>
<dbReference type="InterPro" id="IPR055116">
    <property type="entry name" value="DBF4_BRCT"/>
</dbReference>
<dbReference type="GO" id="GO:0043539">
    <property type="term" value="F:protein serine/threonine kinase activator activity"/>
    <property type="evidence" value="ECO:0007669"/>
    <property type="project" value="TreeGrafter"/>
</dbReference>
<dbReference type="OrthoDB" id="21380at2759"/>
<dbReference type="InterPro" id="IPR051590">
    <property type="entry name" value="Replication_Regulatory_Kinase"/>
</dbReference>
<evidence type="ECO:0000256" key="1">
    <source>
        <dbReference type="ARBA" id="ARBA00022723"/>
    </source>
</evidence>
<dbReference type="GO" id="GO:0008270">
    <property type="term" value="F:zinc ion binding"/>
    <property type="evidence" value="ECO:0007669"/>
    <property type="project" value="UniProtKB-KW"/>
</dbReference>
<sequence>MRTRCLFVLPPEVIEVASYHQVGHRYYLFPPFPHPASCSSYHLRDVVLFVSALIGSSVMPTTNRRPLSIRTLPLQVPSTMSPFKQGVRTASMLLKRPRSPDPAADESVKRVRPAPIEATYGEDRKDKERRRVEREAQKAEFRFKYTRAFPGWVFYFDLDLSDPESAALRDSLAVRVLHLKSQVDDFFSSEITHLITNQPITSIDPTANKENRLQGFSARASSLKSPIKLRGRTTEDATSQSFNLVEKAKAFNMKIWSPAKLDNILERCDVPAFAFSPTKPLAQATSLAPASNKRSLSSLLQTERLHGTTTERDPNQKRHDYRYFSKQSYFVLIEDVRQELATIHALEYPIQRGHDGKEQPAYPVLYCDPRSRGPFVKFDERERRRWEKAQKAERENENERAEKVAKALKRKRQAEVQMLSRKAGDLRRSVSMNNLHRQATIEEYVDLDADYGDGDTRESATASGYLASTGVGSYVAASGNSVGITSTRGTTSNAGGASRTLELPASLRSRIQQQVVTSRKAPNAAHTLGRKAGGMGPPLTIPDRPLLRKSRSTNTLRLPKRDEGSKPGYCESCRVKFDDFDTHTQERRHRKFAMDDANYIQLDSVLNRVRRRTRQEAEEEERTWSECGYDGVSRSSEVPETLESSQPPQDDDESMWDEEDAEGEVDLDL</sequence>
<proteinExistence type="predicted"/>
<feature type="compositionally biased region" description="Basic and acidic residues" evidence="6">
    <location>
        <begin position="121"/>
        <end position="131"/>
    </location>
</feature>
<dbReference type="PANTHER" id="PTHR15375">
    <property type="entry name" value="ACTIVATOR OF S-PHASE KINASE-RELATED"/>
    <property type="match status" value="1"/>
</dbReference>
<keyword evidence="1" id="KW-0479">Metal-binding</keyword>
<evidence type="ECO:0000256" key="6">
    <source>
        <dbReference type="SAM" id="MobiDB-lite"/>
    </source>
</evidence>
<dbReference type="Pfam" id="PF22437">
    <property type="entry name" value="DBF4_BRCT"/>
    <property type="match status" value="1"/>
</dbReference>
<dbReference type="PROSITE" id="PS51265">
    <property type="entry name" value="ZF_DBF4"/>
    <property type="match status" value="1"/>
</dbReference>
<organism evidence="8 9">
    <name type="scientific">Suillus placidus</name>
    <dbReference type="NCBI Taxonomy" id="48579"/>
    <lineage>
        <taxon>Eukaryota</taxon>
        <taxon>Fungi</taxon>
        <taxon>Dikarya</taxon>
        <taxon>Basidiomycota</taxon>
        <taxon>Agaricomycotina</taxon>
        <taxon>Agaricomycetes</taxon>
        <taxon>Agaricomycetidae</taxon>
        <taxon>Boletales</taxon>
        <taxon>Suillineae</taxon>
        <taxon>Suillaceae</taxon>
        <taxon>Suillus</taxon>
    </lineage>
</organism>
<protein>
    <submittedName>
        <fullName evidence="8">Dfp1/Him1, central region-domain-containing protein</fullName>
    </submittedName>
</protein>
<feature type="domain" description="DBF4-type" evidence="7">
    <location>
        <begin position="563"/>
        <end position="612"/>
    </location>
</feature>
<evidence type="ECO:0000256" key="2">
    <source>
        <dbReference type="ARBA" id="ARBA00022771"/>
    </source>
</evidence>
<dbReference type="InterPro" id="IPR036420">
    <property type="entry name" value="BRCT_dom_sf"/>
</dbReference>
<dbReference type="InterPro" id="IPR006572">
    <property type="entry name" value="Znf_DBF"/>
</dbReference>
<dbReference type="GO" id="GO:1901987">
    <property type="term" value="P:regulation of cell cycle phase transition"/>
    <property type="evidence" value="ECO:0007669"/>
    <property type="project" value="TreeGrafter"/>
</dbReference>
<evidence type="ECO:0000313" key="9">
    <source>
        <dbReference type="Proteomes" id="UP000714275"/>
    </source>
</evidence>
<keyword evidence="5" id="KW-0175">Coiled coil</keyword>
<name>A0A9P6ZXD2_9AGAM</name>
<keyword evidence="9" id="KW-1185">Reference proteome</keyword>
<feature type="compositionally biased region" description="Polar residues" evidence="6">
    <location>
        <begin position="633"/>
        <end position="648"/>
    </location>
</feature>
<feature type="compositionally biased region" description="Acidic residues" evidence="6">
    <location>
        <begin position="649"/>
        <end position="669"/>
    </location>
</feature>
<feature type="coiled-coil region" evidence="5">
    <location>
        <begin position="389"/>
        <end position="418"/>
    </location>
</feature>
<comment type="caution">
    <text evidence="8">The sequence shown here is derived from an EMBL/GenBank/DDBJ whole genome shotgun (WGS) entry which is preliminary data.</text>
</comment>
<dbReference type="InterPro" id="IPR038545">
    <property type="entry name" value="Znf_DBF_sf"/>
</dbReference>
<dbReference type="Gene3D" id="3.40.50.10190">
    <property type="entry name" value="BRCT domain"/>
    <property type="match status" value="1"/>
</dbReference>
<dbReference type="PANTHER" id="PTHR15375:SF26">
    <property type="entry name" value="PROTEIN CHIFFON"/>
    <property type="match status" value="1"/>
</dbReference>
<keyword evidence="3" id="KW-0862">Zinc</keyword>
<dbReference type="InterPro" id="IPR013939">
    <property type="entry name" value="Regulatory_Dfp1/Him1"/>
</dbReference>
<dbReference type="GO" id="GO:0010571">
    <property type="term" value="P:positive regulation of nuclear cell cycle DNA replication"/>
    <property type="evidence" value="ECO:0007669"/>
    <property type="project" value="TreeGrafter"/>
</dbReference>
<evidence type="ECO:0000256" key="4">
    <source>
        <dbReference type="PROSITE-ProRule" id="PRU00600"/>
    </source>
</evidence>
<dbReference type="Pfam" id="PF07535">
    <property type="entry name" value="zf-DBF"/>
    <property type="match status" value="1"/>
</dbReference>
<accession>A0A9P6ZXD2</accession>
<dbReference type="GO" id="GO:0003676">
    <property type="term" value="F:nucleic acid binding"/>
    <property type="evidence" value="ECO:0007669"/>
    <property type="project" value="InterPro"/>
</dbReference>
<evidence type="ECO:0000256" key="5">
    <source>
        <dbReference type="SAM" id="Coils"/>
    </source>
</evidence>
<feature type="region of interest" description="Disordered" evidence="6">
    <location>
        <begin position="514"/>
        <end position="567"/>
    </location>
</feature>